<accession>A0ACB8C8U9</accession>
<evidence type="ECO:0000313" key="1">
    <source>
        <dbReference type="EMBL" id="KAH7937275.1"/>
    </source>
</evidence>
<organism evidence="1 2">
    <name type="scientific">Dermacentor silvarum</name>
    <name type="common">Tick</name>
    <dbReference type="NCBI Taxonomy" id="543639"/>
    <lineage>
        <taxon>Eukaryota</taxon>
        <taxon>Metazoa</taxon>
        <taxon>Ecdysozoa</taxon>
        <taxon>Arthropoda</taxon>
        <taxon>Chelicerata</taxon>
        <taxon>Arachnida</taxon>
        <taxon>Acari</taxon>
        <taxon>Parasitiformes</taxon>
        <taxon>Ixodida</taxon>
        <taxon>Ixodoidea</taxon>
        <taxon>Ixodidae</taxon>
        <taxon>Rhipicephalinae</taxon>
        <taxon>Dermacentor</taxon>
    </lineage>
</organism>
<name>A0ACB8C8U9_DERSI</name>
<proteinExistence type="predicted"/>
<sequence>MVYSVEGDDTDPAELNDGTWQHPRGSSDPLDLQKRFGRKKADPPKNAEGANSEAATTPTKRKARPPRLPRRRPMPRLPEDDYKIVLGPKCAVDLANIGLVTLLDAIYSSSKIDVEQAEQADQVRVHPIKNTITISTPDRQRADVYRTITELRNEKYNIDMPVAAYVPAPDDSIRGVVYRAYTDETDKTIQSELVSRNPQLPIVNARRLGNSKNFVITFARKDLPTLIRYRCFTLHVYPFRERSEACFNCRKLGHRAKVCPQPRPEDPRCRRYGEEQPPPPEGEKLTCTPSCVVCLGKHPTGSRSCKYRFIRPKPTNNGRVSNSNSQAQNSTTTRSSRSRQRTQETLRDRSESFPPLQGRSQSRGRSSSRPSGAQHSGPSTQVTWNGNKPGHQAKTTQPPNPQVRELAEQVKSLQQALAKVNNKIRLFESKPNPKDPLTQNAKEIVATVRRDNEQSNNMEVDNGRAAKRKAESQAVTSEKNAAVPEDRLARIEAAIEKLAQEQARAAEEQTKRLREIEEMTHHHSILILRIMKQIGMPEADGVPGKGGWCKHIAAVVHYINEENRSCTTGSRLWGKPSVRALGTYKKGSCLDGFLSKAEEDVVQLPPDVPPSQDATVLAELLDGLWDHNCSLLTAIKHELSVTIPKHAEQEFLVDEEQIVKGHFRLSELHRGNGTQHNTDEMCCYMPNIEMTAEEIADTEKKTRVPGQDMVH</sequence>
<reference evidence="1" key="1">
    <citation type="submission" date="2020-05" db="EMBL/GenBank/DDBJ databases">
        <title>Large-scale comparative analyses of tick genomes elucidate their genetic diversity and vector capacities.</title>
        <authorList>
            <person name="Jia N."/>
            <person name="Wang J."/>
            <person name="Shi W."/>
            <person name="Du L."/>
            <person name="Sun Y."/>
            <person name="Zhan W."/>
            <person name="Jiang J."/>
            <person name="Wang Q."/>
            <person name="Zhang B."/>
            <person name="Ji P."/>
            <person name="Sakyi L.B."/>
            <person name="Cui X."/>
            <person name="Yuan T."/>
            <person name="Jiang B."/>
            <person name="Yang W."/>
            <person name="Lam T.T.-Y."/>
            <person name="Chang Q."/>
            <person name="Ding S."/>
            <person name="Wang X."/>
            <person name="Zhu J."/>
            <person name="Ruan X."/>
            <person name="Zhao L."/>
            <person name="Wei J."/>
            <person name="Que T."/>
            <person name="Du C."/>
            <person name="Cheng J."/>
            <person name="Dai P."/>
            <person name="Han X."/>
            <person name="Huang E."/>
            <person name="Gao Y."/>
            <person name="Liu J."/>
            <person name="Shao H."/>
            <person name="Ye R."/>
            <person name="Li L."/>
            <person name="Wei W."/>
            <person name="Wang X."/>
            <person name="Wang C."/>
            <person name="Yang T."/>
            <person name="Huo Q."/>
            <person name="Li W."/>
            <person name="Guo W."/>
            <person name="Chen H."/>
            <person name="Zhou L."/>
            <person name="Ni X."/>
            <person name="Tian J."/>
            <person name="Zhou Y."/>
            <person name="Sheng Y."/>
            <person name="Liu T."/>
            <person name="Pan Y."/>
            <person name="Xia L."/>
            <person name="Li J."/>
            <person name="Zhao F."/>
            <person name="Cao W."/>
        </authorList>
    </citation>
    <scope>NUCLEOTIDE SEQUENCE</scope>
    <source>
        <strain evidence="1">Dsil-2018</strain>
    </source>
</reference>
<dbReference type="EMBL" id="CM023477">
    <property type="protein sequence ID" value="KAH7937275.1"/>
    <property type="molecule type" value="Genomic_DNA"/>
</dbReference>
<evidence type="ECO:0000313" key="2">
    <source>
        <dbReference type="Proteomes" id="UP000821865"/>
    </source>
</evidence>
<protein>
    <submittedName>
        <fullName evidence="1">Uncharacterized protein</fullName>
    </submittedName>
</protein>
<dbReference type="Proteomes" id="UP000821865">
    <property type="component" value="Chromosome 8"/>
</dbReference>
<keyword evidence="2" id="KW-1185">Reference proteome</keyword>
<gene>
    <name evidence="1" type="ORF">HPB49_009899</name>
</gene>
<comment type="caution">
    <text evidence="1">The sequence shown here is derived from an EMBL/GenBank/DDBJ whole genome shotgun (WGS) entry which is preliminary data.</text>
</comment>